<dbReference type="PANTHER" id="PTHR43702:SF3">
    <property type="entry name" value="PROTEIN TSGA"/>
    <property type="match status" value="1"/>
</dbReference>
<dbReference type="GO" id="GO:1904659">
    <property type="term" value="P:D-glucose transmembrane transport"/>
    <property type="evidence" value="ECO:0007669"/>
    <property type="project" value="InterPro"/>
</dbReference>
<evidence type="ECO:0000256" key="5">
    <source>
        <dbReference type="ARBA" id="ARBA00022475"/>
    </source>
</evidence>
<evidence type="ECO:0000313" key="12">
    <source>
        <dbReference type="EMBL" id="HCK25430.1"/>
    </source>
</evidence>
<dbReference type="InterPro" id="IPR005275">
    <property type="entry name" value="Lfuc_symporter_FucP"/>
</dbReference>
<comment type="subcellular location">
    <subcellularLocation>
        <location evidence="2">Cell inner membrane</location>
        <topology evidence="2">Multi-pass membrane protein</topology>
    </subcellularLocation>
</comment>
<feature type="transmembrane region" description="Helical" evidence="11">
    <location>
        <begin position="365"/>
        <end position="385"/>
    </location>
</feature>
<dbReference type="PANTHER" id="PTHR43702">
    <property type="entry name" value="L-FUCOSE-PROTON SYMPORTER"/>
    <property type="match status" value="1"/>
</dbReference>
<feature type="transmembrane region" description="Helical" evidence="11">
    <location>
        <begin position="99"/>
        <end position="116"/>
    </location>
</feature>
<keyword evidence="10 11" id="KW-0472">Membrane</keyword>
<dbReference type="NCBIfam" id="TIGR00885">
    <property type="entry name" value="fucP"/>
    <property type="match status" value="1"/>
</dbReference>
<dbReference type="GO" id="GO:0005354">
    <property type="term" value="F:galactose transmembrane transporter activity"/>
    <property type="evidence" value="ECO:0007669"/>
    <property type="project" value="InterPro"/>
</dbReference>
<dbReference type="GO" id="GO:0015535">
    <property type="term" value="F:fucose:proton symporter activity"/>
    <property type="evidence" value="ECO:0007669"/>
    <property type="project" value="InterPro"/>
</dbReference>
<evidence type="ECO:0000256" key="4">
    <source>
        <dbReference type="ARBA" id="ARBA00022448"/>
    </source>
</evidence>
<sequence>MKKNTYTLPLSLIFCLFFLWAISSNLLPTMIRQLMKTCELNTFEASFTETAYWLAYFISPIPIAMFMKRYSYKAGIIFGLILAAVGGLLFFPAAIVKEYWAYLCIFFVIATGMCFLETAANPYVTVLGSAESAPRRLNLAQSFNGLGAFISAMFLSKLVLSGSHYTRDSIPADYPGGWEAYLQVETDAMKMPYLLLAILLIVIAIIFIFSKLPKIGDEESNSSSEKKEKLIDFGVLKRSHLRWGVIAQFFYNGGQTAINSLFLVYCCTYAGLSEDTATTFFGLYMLAFLSGRWIGTGLMVKFRPQDMLLIYSLMNIILCGVVMFWGGMVGLYAMLAISFFMSIMYPTQFSLALKGLGEHTKSGSAFLVMAIVGNACLPQLTAYFMHAYEDIYYMAYFVPMICFAFCAFYGWKGYKVID</sequence>
<feature type="transmembrane region" description="Helical" evidence="11">
    <location>
        <begin position="331"/>
        <end position="353"/>
    </location>
</feature>
<evidence type="ECO:0000256" key="9">
    <source>
        <dbReference type="ARBA" id="ARBA00022989"/>
    </source>
</evidence>
<dbReference type="Pfam" id="PF07690">
    <property type="entry name" value="MFS_1"/>
    <property type="match status" value="1"/>
</dbReference>
<comment type="similarity">
    <text evidence="3">Belongs to the major facilitator superfamily. FHS transporter (TC 2.A.1.7) family.</text>
</comment>
<evidence type="ECO:0000256" key="6">
    <source>
        <dbReference type="ARBA" id="ARBA00022519"/>
    </source>
</evidence>
<dbReference type="Gene3D" id="1.20.1250.20">
    <property type="entry name" value="MFS general substrate transporter like domains"/>
    <property type="match status" value="2"/>
</dbReference>
<comment type="function">
    <text evidence="1">Intake of glucose and galactose.</text>
</comment>
<proteinExistence type="inferred from homology"/>
<dbReference type="InterPro" id="IPR050375">
    <property type="entry name" value="MFS_TsgA-like"/>
</dbReference>
<feature type="transmembrane region" description="Helical" evidence="11">
    <location>
        <begin position="277"/>
        <end position="295"/>
    </location>
</feature>
<dbReference type="SUPFAM" id="SSF103473">
    <property type="entry name" value="MFS general substrate transporter"/>
    <property type="match status" value="1"/>
</dbReference>
<keyword evidence="6" id="KW-0997">Cell inner membrane</keyword>
<dbReference type="InterPro" id="IPR005964">
    <property type="entry name" value="Glc/Gal_transptr_bac"/>
</dbReference>
<protein>
    <submittedName>
        <fullName evidence="12">L-fucose:H+ symporter permease</fullName>
    </submittedName>
</protein>
<dbReference type="NCBIfam" id="TIGR01272">
    <property type="entry name" value="gluP"/>
    <property type="match status" value="1"/>
</dbReference>
<comment type="caution">
    <text evidence="12">The sequence shown here is derived from an EMBL/GenBank/DDBJ whole genome shotgun (WGS) entry which is preliminary data.</text>
</comment>
<dbReference type="CDD" id="cd17394">
    <property type="entry name" value="MFS_FucP_like"/>
    <property type="match status" value="1"/>
</dbReference>
<evidence type="ECO:0000256" key="10">
    <source>
        <dbReference type="ARBA" id="ARBA00023136"/>
    </source>
</evidence>
<accession>A0A3D2SIU7</accession>
<evidence type="ECO:0000256" key="3">
    <source>
        <dbReference type="ARBA" id="ARBA00009120"/>
    </source>
</evidence>
<evidence type="ECO:0000313" key="13">
    <source>
        <dbReference type="Proteomes" id="UP000263098"/>
    </source>
</evidence>
<dbReference type="Proteomes" id="UP000263098">
    <property type="component" value="Unassembled WGS sequence"/>
</dbReference>
<evidence type="ECO:0000256" key="11">
    <source>
        <dbReference type="SAM" id="Phobius"/>
    </source>
</evidence>
<dbReference type="AlphaFoldDB" id="A0A3D2SIU7"/>
<organism evidence="12 13">
    <name type="scientific">Bacteroides graminisolvens</name>
    <dbReference type="NCBI Taxonomy" id="477666"/>
    <lineage>
        <taxon>Bacteria</taxon>
        <taxon>Pseudomonadati</taxon>
        <taxon>Bacteroidota</taxon>
        <taxon>Bacteroidia</taxon>
        <taxon>Bacteroidales</taxon>
        <taxon>Bacteroidaceae</taxon>
        <taxon>Bacteroides</taxon>
    </lineage>
</organism>
<keyword evidence="4" id="KW-0813">Transport</keyword>
<dbReference type="GO" id="GO:0055056">
    <property type="term" value="F:D-glucose transmembrane transporter activity"/>
    <property type="evidence" value="ECO:0007669"/>
    <property type="project" value="InterPro"/>
</dbReference>
<dbReference type="GO" id="GO:0005886">
    <property type="term" value="C:plasma membrane"/>
    <property type="evidence" value="ECO:0007669"/>
    <property type="project" value="UniProtKB-SubCell"/>
</dbReference>
<feature type="transmembrane region" description="Helical" evidence="11">
    <location>
        <begin position="137"/>
        <end position="155"/>
    </location>
</feature>
<evidence type="ECO:0000256" key="2">
    <source>
        <dbReference type="ARBA" id="ARBA00004429"/>
    </source>
</evidence>
<reference evidence="12 13" key="1">
    <citation type="journal article" date="2018" name="Nat. Biotechnol.">
        <title>A standardized bacterial taxonomy based on genome phylogeny substantially revises the tree of life.</title>
        <authorList>
            <person name="Parks D.H."/>
            <person name="Chuvochina M."/>
            <person name="Waite D.W."/>
            <person name="Rinke C."/>
            <person name="Skarshewski A."/>
            <person name="Chaumeil P.A."/>
            <person name="Hugenholtz P."/>
        </authorList>
    </citation>
    <scope>NUCLEOTIDE SEQUENCE [LARGE SCALE GENOMIC DNA]</scope>
    <source>
        <strain evidence="12">UBA9667</strain>
    </source>
</reference>
<evidence type="ECO:0000256" key="8">
    <source>
        <dbReference type="ARBA" id="ARBA00022692"/>
    </source>
</evidence>
<keyword evidence="7" id="KW-0762">Sugar transport</keyword>
<gene>
    <name evidence="12" type="primary">fucP</name>
    <name evidence="12" type="ORF">DHW31_11815</name>
</gene>
<keyword evidence="9 11" id="KW-1133">Transmembrane helix</keyword>
<dbReference type="EMBL" id="DPVG01000439">
    <property type="protein sequence ID" value="HCK25430.1"/>
    <property type="molecule type" value="Genomic_DNA"/>
</dbReference>
<feature type="transmembrane region" description="Helical" evidence="11">
    <location>
        <begin position="191"/>
        <end position="209"/>
    </location>
</feature>
<feature type="transmembrane region" description="Helical" evidence="11">
    <location>
        <begin position="307"/>
        <end position="325"/>
    </location>
</feature>
<evidence type="ECO:0000256" key="1">
    <source>
        <dbReference type="ARBA" id="ARBA00003321"/>
    </source>
</evidence>
<keyword evidence="8 11" id="KW-0812">Transmembrane</keyword>
<evidence type="ECO:0000256" key="7">
    <source>
        <dbReference type="ARBA" id="ARBA00022597"/>
    </source>
</evidence>
<name>A0A3D2SIU7_9BACE</name>
<dbReference type="InterPro" id="IPR011701">
    <property type="entry name" value="MFS"/>
</dbReference>
<feature type="transmembrane region" description="Helical" evidence="11">
    <location>
        <begin position="249"/>
        <end position="271"/>
    </location>
</feature>
<feature type="transmembrane region" description="Helical" evidence="11">
    <location>
        <begin position="391"/>
        <end position="411"/>
    </location>
</feature>
<keyword evidence="5" id="KW-1003">Cell membrane</keyword>
<dbReference type="InterPro" id="IPR036259">
    <property type="entry name" value="MFS_trans_sf"/>
</dbReference>
<feature type="transmembrane region" description="Helical" evidence="11">
    <location>
        <begin position="74"/>
        <end position="93"/>
    </location>
</feature>